<feature type="signal peptide" evidence="1">
    <location>
        <begin position="1"/>
        <end position="28"/>
    </location>
</feature>
<reference evidence="3" key="1">
    <citation type="submission" date="2022-11" db="UniProtKB">
        <authorList>
            <consortium name="WormBaseParasite"/>
        </authorList>
    </citation>
    <scope>IDENTIFICATION</scope>
</reference>
<evidence type="ECO:0000313" key="2">
    <source>
        <dbReference type="Proteomes" id="UP000887569"/>
    </source>
</evidence>
<dbReference type="WBParaSite" id="PgB09_g085_t01">
    <property type="protein sequence ID" value="PgB09_g085_t01"/>
    <property type="gene ID" value="PgB09_g085"/>
</dbReference>
<dbReference type="Proteomes" id="UP000887569">
    <property type="component" value="Unplaced"/>
</dbReference>
<sequence>SRFLHNMRSTSLLVLLCCVLFAFSTVNADLSDALIRSKRQYGGYYQKSTIFGPNGMASRTVARGPYGRGITVTRVVHGK</sequence>
<feature type="chain" id="PRO_5036860479" evidence="1">
    <location>
        <begin position="29"/>
        <end position="79"/>
    </location>
</feature>
<keyword evidence="1" id="KW-0732">Signal</keyword>
<organism evidence="2 3">
    <name type="scientific">Parascaris univalens</name>
    <name type="common">Nematode worm</name>
    <dbReference type="NCBI Taxonomy" id="6257"/>
    <lineage>
        <taxon>Eukaryota</taxon>
        <taxon>Metazoa</taxon>
        <taxon>Ecdysozoa</taxon>
        <taxon>Nematoda</taxon>
        <taxon>Chromadorea</taxon>
        <taxon>Rhabditida</taxon>
        <taxon>Spirurina</taxon>
        <taxon>Ascaridomorpha</taxon>
        <taxon>Ascaridoidea</taxon>
        <taxon>Ascarididae</taxon>
        <taxon>Parascaris</taxon>
    </lineage>
</organism>
<dbReference type="AlphaFoldDB" id="A0A914ZQR5"/>
<keyword evidence="2" id="KW-1185">Reference proteome</keyword>
<evidence type="ECO:0000313" key="3">
    <source>
        <dbReference type="WBParaSite" id="PgB09_g085_t01"/>
    </source>
</evidence>
<protein>
    <submittedName>
        <fullName evidence="3">Secreted protein</fullName>
    </submittedName>
</protein>
<proteinExistence type="predicted"/>
<accession>A0A914ZQR5</accession>
<name>A0A914ZQR5_PARUN</name>
<evidence type="ECO:0000256" key="1">
    <source>
        <dbReference type="SAM" id="SignalP"/>
    </source>
</evidence>